<accession>A0A8H3WEF5</accession>
<keyword evidence="2" id="KW-1185">Reference proteome</keyword>
<name>A0A8H3WEF5_9PEZI</name>
<dbReference type="Gene3D" id="1.10.150.240">
    <property type="entry name" value="Putative phosphatase, domain 2"/>
    <property type="match status" value="1"/>
</dbReference>
<dbReference type="InterPro" id="IPR023198">
    <property type="entry name" value="PGP-like_dom2"/>
</dbReference>
<dbReference type="InterPro" id="IPR050155">
    <property type="entry name" value="HAD-like_hydrolase_sf"/>
</dbReference>
<dbReference type="Gene3D" id="3.40.50.1000">
    <property type="entry name" value="HAD superfamily/HAD-like"/>
    <property type="match status" value="1"/>
</dbReference>
<dbReference type="InterPro" id="IPR023214">
    <property type="entry name" value="HAD_sf"/>
</dbReference>
<dbReference type="SFLD" id="SFLDG01129">
    <property type="entry name" value="C1.5:_HAD__Beta-PGM__Phosphata"/>
    <property type="match status" value="1"/>
</dbReference>
<dbReference type="SUPFAM" id="SSF56784">
    <property type="entry name" value="HAD-like"/>
    <property type="match status" value="1"/>
</dbReference>
<dbReference type="GO" id="GO:0008967">
    <property type="term" value="F:phosphoglycolate phosphatase activity"/>
    <property type="evidence" value="ECO:0007669"/>
    <property type="project" value="TreeGrafter"/>
</dbReference>
<dbReference type="Pfam" id="PF13419">
    <property type="entry name" value="HAD_2"/>
    <property type="match status" value="1"/>
</dbReference>
<gene>
    <name evidence="1" type="ORF">GQ607_009822</name>
</gene>
<reference evidence="1 2" key="1">
    <citation type="submission" date="2019-12" db="EMBL/GenBank/DDBJ databases">
        <title>A genome sequence resource for the geographically widespread anthracnose pathogen Colletotrichum asianum.</title>
        <authorList>
            <person name="Meng Y."/>
        </authorList>
    </citation>
    <scope>NUCLEOTIDE SEQUENCE [LARGE SCALE GENOMIC DNA]</scope>
    <source>
        <strain evidence="1 2">ICMP 18580</strain>
    </source>
</reference>
<dbReference type="AlphaFoldDB" id="A0A8H3WEF5"/>
<evidence type="ECO:0008006" key="3">
    <source>
        <dbReference type="Google" id="ProtNLM"/>
    </source>
</evidence>
<sequence length="232" mass="25384">MTTTSLVIFDFDGALFDTHTSVEETIKLTFASFLPSTPPPAPADIRSLISSGAGLADTFRALHPSPAALDQDRWVAEYRRLYAQEHSQSFIRAFPGADQVLSILRRRKIPVAVISNKGVQAVRAALRNNGLDGYVHEDLIVGDETSGATRKPDVGSFTDVLVPKMREAWLADAVVGASEVVVVGDTVADIQFARNIGARACWARYGYGERVTCEELRPDFTIEKLMDVMTII</sequence>
<dbReference type="InterPro" id="IPR036412">
    <property type="entry name" value="HAD-like_sf"/>
</dbReference>
<dbReference type="EMBL" id="WOWK01000056">
    <property type="protein sequence ID" value="KAF0323058.1"/>
    <property type="molecule type" value="Genomic_DNA"/>
</dbReference>
<evidence type="ECO:0000313" key="1">
    <source>
        <dbReference type="EMBL" id="KAF0323058.1"/>
    </source>
</evidence>
<dbReference type="InterPro" id="IPR041492">
    <property type="entry name" value="HAD_2"/>
</dbReference>
<dbReference type="GO" id="GO:0006281">
    <property type="term" value="P:DNA repair"/>
    <property type="evidence" value="ECO:0007669"/>
    <property type="project" value="TreeGrafter"/>
</dbReference>
<protein>
    <recommendedName>
        <fullName evidence="3">Phosphoglycolate phosphatase</fullName>
    </recommendedName>
</protein>
<dbReference type="OrthoDB" id="4847815at2759"/>
<dbReference type="Proteomes" id="UP000434172">
    <property type="component" value="Unassembled WGS sequence"/>
</dbReference>
<dbReference type="PANTHER" id="PTHR43434">
    <property type="entry name" value="PHOSPHOGLYCOLATE PHOSPHATASE"/>
    <property type="match status" value="1"/>
</dbReference>
<comment type="caution">
    <text evidence="1">The sequence shown here is derived from an EMBL/GenBank/DDBJ whole genome shotgun (WGS) entry which is preliminary data.</text>
</comment>
<dbReference type="PANTHER" id="PTHR43434:SF1">
    <property type="entry name" value="PHOSPHOGLYCOLATE PHOSPHATASE"/>
    <property type="match status" value="1"/>
</dbReference>
<dbReference type="SFLD" id="SFLDS00003">
    <property type="entry name" value="Haloacid_Dehalogenase"/>
    <property type="match status" value="1"/>
</dbReference>
<organism evidence="1 2">
    <name type="scientific">Colletotrichum asianum</name>
    <dbReference type="NCBI Taxonomy" id="702518"/>
    <lineage>
        <taxon>Eukaryota</taxon>
        <taxon>Fungi</taxon>
        <taxon>Dikarya</taxon>
        <taxon>Ascomycota</taxon>
        <taxon>Pezizomycotina</taxon>
        <taxon>Sordariomycetes</taxon>
        <taxon>Hypocreomycetidae</taxon>
        <taxon>Glomerellales</taxon>
        <taxon>Glomerellaceae</taxon>
        <taxon>Colletotrichum</taxon>
        <taxon>Colletotrichum gloeosporioides species complex</taxon>
    </lineage>
</organism>
<proteinExistence type="predicted"/>
<evidence type="ECO:0000313" key="2">
    <source>
        <dbReference type="Proteomes" id="UP000434172"/>
    </source>
</evidence>